<dbReference type="PANTHER" id="PTHR34216">
    <property type="match status" value="1"/>
</dbReference>
<dbReference type="PANTHER" id="PTHR34216:SF3">
    <property type="entry name" value="POLY-BETA-1,6-N-ACETYL-D-GLUCOSAMINE N-DEACETYLASE"/>
    <property type="match status" value="1"/>
</dbReference>
<evidence type="ECO:0000256" key="1">
    <source>
        <dbReference type="ARBA" id="ARBA00004613"/>
    </source>
</evidence>
<dbReference type="InterPro" id="IPR051398">
    <property type="entry name" value="Polysacch_Deacetylase"/>
</dbReference>
<comment type="subcellular location">
    <subcellularLocation>
        <location evidence="1">Secreted</location>
    </subcellularLocation>
</comment>
<dbReference type="AlphaFoldDB" id="A0A482YG77"/>
<feature type="compositionally biased region" description="Polar residues" evidence="3">
    <location>
        <begin position="24"/>
        <end position="40"/>
    </location>
</feature>
<reference evidence="5 6" key="1">
    <citation type="submission" date="2019-02" db="EMBL/GenBank/DDBJ databases">
        <title>Genomic Encyclopedia of Archaeal and Bacterial Type Strains, Phase II (KMG-II): from individual species to whole genera.</title>
        <authorList>
            <person name="Goeker M."/>
        </authorList>
    </citation>
    <scope>NUCLEOTIDE SEQUENCE [LARGE SCALE GENOMIC DNA]</scope>
    <source>
        <strain evidence="5 6">DSM 18328</strain>
    </source>
</reference>
<dbReference type="GO" id="GO:0005576">
    <property type="term" value="C:extracellular region"/>
    <property type="evidence" value="ECO:0007669"/>
    <property type="project" value="UniProtKB-SubCell"/>
</dbReference>
<dbReference type="RefSeq" id="WP_130500263.1">
    <property type="nucleotide sequence ID" value="NZ_SHMP01000004.1"/>
</dbReference>
<dbReference type="Proteomes" id="UP000291097">
    <property type="component" value="Unassembled WGS sequence"/>
</dbReference>
<dbReference type="InterPro" id="IPR002509">
    <property type="entry name" value="NODB_dom"/>
</dbReference>
<gene>
    <name evidence="5" type="ORF">BDK88_2003</name>
</gene>
<dbReference type="EMBL" id="SHMP01000004">
    <property type="protein sequence ID" value="RZV10812.1"/>
    <property type="molecule type" value="Genomic_DNA"/>
</dbReference>
<evidence type="ECO:0000256" key="3">
    <source>
        <dbReference type="SAM" id="MobiDB-lite"/>
    </source>
</evidence>
<dbReference type="SUPFAM" id="SSF88713">
    <property type="entry name" value="Glycoside hydrolase/deacetylase"/>
    <property type="match status" value="1"/>
</dbReference>
<accession>A0A482YG77</accession>
<sequence>MNRRTVLALATTGLAGCADRGNRRSLTTGDSSNDGTQSHPSSDREEPPIDKSPDSAKFPTLPDTFDDFSDLSAWSVLAGSLETGKRPGPTDAPAVKLTADDSADRVVIAREFDDPIDCTTVAPGLAAAAEGTMVPTIQLLDADSDRVDFRRGFKGSLPVMRYNFGATKIVGDPDLSAVTEIRIAVWAGDERRRLWVDDLHFVPRPDTGMVCVQFDDGFETDYTEAFPILDQYGYSATTFVNPGRIGAADRLTLQQCKRLRDAGWAVANHGYTHAHLENLPPDDQAQVIADGATWLREHGFEEGAQYFAYPFGEFDATAIDIVAENHDLAFWGGRGVYGRIANPHLCPRIGDPSAETAIDHLDRAASMGGVTTLFYHELEGELLSAFETTIDHLHELESDGDLQVGMPADIAATIPRSN</sequence>
<organism evidence="5 6">
    <name type="scientific">Natrinema hispanicum</name>
    <dbReference type="NCBI Taxonomy" id="392421"/>
    <lineage>
        <taxon>Archaea</taxon>
        <taxon>Methanobacteriati</taxon>
        <taxon>Methanobacteriota</taxon>
        <taxon>Stenosarchaea group</taxon>
        <taxon>Halobacteria</taxon>
        <taxon>Halobacteriales</taxon>
        <taxon>Natrialbaceae</taxon>
        <taxon>Natrinema</taxon>
    </lineage>
</organism>
<keyword evidence="2" id="KW-0732">Signal</keyword>
<dbReference type="OrthoDB" id="10436at2157"/>
<feature type="domain" description="NodB homology" evidence="4">
    <location>
        <begin position="208"/>
        <end position="418"/>
    </location>
</feature>
<protein>
    <submittedName>
        <fullName evidence="5">Peptidoglycan/xylan/chitin deacetylase (PgdA/CDA1 family)</fullName>
    </submittedName>
</protein>
<dbReference type="PROSITE" id="PS51677">
    <property type="entry name" value="NODB"/>
    <property type="match status" value="1"/>
</dbReference>
<proteinExistence type="predicted"/>
<dbReference type="GO" id="GO:0005975">
    <property type="term" value="P:carbohydrate metabolic process"/>
    <property type="evidence" value="ECO:0007669"/>
    <property type="project" value="InterPro"/>
</dbReference>
<dbReference type="GO" id="GO:0016810">
    <property type="term" value="F:hydrolase activity, acting on carbon-nitrogen (but not peptide) bonds"/>
    <property type="evidence" value="ECO:0007669"/>
    <property type="project" value="InterPro"/>
</dbReference>
<dbReference type="CDD" id="cd10970">
    <property type="entry name" value="CE4_DAC_u1_6s"/>
    <property type="match status" value="1"/>
</dbReference>
<evidence type="ECO:0000256" key="2">
    <source>
        <dbReference type="ARBA" id="ARBA00022729"/>
    </source>
</evidence>
<dbReference type="PROSITE" id="PS51257">
    <property type="entry name" value="PROKAR_LIPOPROTEIN"/>
    <property type="match status" value="1"/>
</dbReference>
<dbReference type="Pfam" id="PF01522">
    <property type="entry name" value="Polysacc_deac_1"/>
    <property type="match status" value="1"/>
</dbReference>
<evidence type="ECO:0000259" key="4">
    <source>
        <dbReference type="PROSITE" id="PS51677"/>
    </source>
</evidence>
<dbReference type="Gene3D" id="3.20.20.370">
    <property type="entry name" value="Glycoside hydrolase/deacetylase"/>
    <property type="match status" value="1"/>
</dbReference>
<feature type="region of interest" description="Disordered" evidence="3">
    <location>
        <begin position="18"/>
        <end position="62"/>
    </location>
</feature>
<evidence type="ECO:0000313" key="5">
    <source>
        <dbReference type="EMBL" id="RZV10812.1"/>
    </source>
</evidence>
<name>A0A482YG77_9EURY</name>
<comment type="caution">
    <text evidence="5">The sequence shown here is derived from an EMBL/GenBank/DDBJ whole genome shotgun (WGS) entry which is preliminary data.</text>
</comment>
<dbReference type="InterPro" id="IPR011330">
    <property type="entry name" value="Glyco_hydro/deAcase_b/a-brl"/>
</dbReference>
<feature type="compositionally biased region" description="Basic and acidic residues" evidence="3">
    <location>
        <begin position="41"/>
        <end position="54"/>
    </location>
</feature>
<evidence type="ECO:0000313" key="6">
    <source>
        <dbReference type="Proteomes" id="UP000291097"/>
    </source>
</evidence>